<feature type="domain" description="C3H1-type" evidence="7">
    <location>
        <begin position="169"/>
        <end position="195"/>
    </location>
</feature>
<feature type="zinc finger region" description="C3H1-type" evidence="5">
    <location>
        <begin position="115"/>
        <end position="143"/>
    </location>
</feature>
<evidence type="ECO:0000256" key="6">
    <source>
        <dbReference type="SAM" id="MobiDB-lite"/>
    </source>
</evidence>
<keyword evidence="1 5" id="KW-0479">Metal-binding</keyword>
<dbReference type="OrthoDB" id="3247158at2759"/>
<keyword evidence="9" id="KW-1185">Reference proteome</keyword>
<evidence type="ECO:0000256" key="2">
    <source>
        <dbReference type="ARBA" id="ARBA00022737"/>
    </source>
</evidence>
<dbReference type="EMBL" id="JH767132">
    <property type="protein sequence ID" value="EQC42728.1"/>
    <property type="molecule type" value="Genomic_DNA"/>
</dbReference>
<dbReference type="InParanoid" id="T0SBE1"/>
<dbReference type="PANTHER" id="PTHR46156:SF1">
    <property type="entry name" value="ZINC FINGER CCCH DOMAIN-CONTAINING PROTEIN 3"/>
    <property type="match status" value="1"/>
</dbReference>
<gene>
    <name evidence="8" type="ORF">SDRG_00452</name>
</gene>
<name>T0SBE1_SAPDV</name>
<accession>T0SBE1</accession>
<dbReference type="RefSeq" id="XP_008604151.1">
    <property type="nucleotide sequence ID" value="XM_008605929.1"/>
</dbReference>
<dbReference type="Proteomes" id="UP000030762">
    <property type="component" value="Unassembled WGS sequence"/>
</dbReference>
<feature type="region of interest" description="Disordered" evidence="6">
    <location>
        <begin position="83"/>
        <end position="110"/>
    </location>
</feature>
<dbReference type="eggNOG" id="KOG1492">
    <property type="taxonomic scope" value="Eukaryota"/>
</dbReference>
<keyword evidence="3 5" id="KW-0863">Zinc-finger</keyword>
<evidence type="ECO:0000256" key="5">
    <source>
        <dbReference type="PROSITE-ProRule" id="PRU00723"/>
    </source>
</evidence>
<dbReference type="FunFam" id="4.10.1000.10:FF:000008">
    <property type="entry name" value="zinc finger CCCH domain-containing protein 3"/>
    <property type="match status" value="1"/>
</dbReference>
<dbReference type="SUPFAM" id="SSF90229">
    <property type="entry name" value="CCCH zinc finger"/>
    <property type="match status" value="2"/>
</dbReference>
<dbReference type="PANTHER" id="PTHR46156">
    <property type="entry name" value="CCCH ZINGC FINGER"/>
    <property type="match status" value="1"/>
</dbReference>
<evidence type="ECO:0000313" key="9">
    <source>
        <dbReference type="Proteomes" id="UP000030762"/>
    </source>
</evidence>
<dbReference type="VEuPathDB" id="FungiDB:SDRG_00452"/>
<dbReference type="AlphaFoldDB" id="T0SBE1"/>
<protein>
    <recommendedName>
        <fullName evidence="7">C3H1-type domain-containing protein</fullName>
    </recommendedName>
</protein>
<keyword evidence="4 5" id="KW-0862">Zinc</keyword>
<feature type="domain" description="C3H1-type" evidence="7">
    <location>
        <begin position="115"/>
        <end position="143"/>
    </location>
</feature>
<dbReference type="PROSITE" id="PS50103">
    <property type="entry name" value="ZF_C3H1"/>
    <property type="match status" value="3"/>
</dbReference>
<reference evidence="8 9" key="1">
    <citation type="submission" date="2012-04" db="EMBL/GenBank/DDBJ databases">
        <title>The Genome Sequence of Saprolegnia declina VS20.</title>
        <authorList>
            <consortium name="The Broad Institute Genome Sequencing Platform"/>
            <person name="Russ C."/>
            <person name="Nusbaum C."/>
            <person name="Tyler B."/>
            <person name="van West P."/>
            <person name="Dieguez-Uribeondo J."/>
            <person name="de Bruijn I."/>
            <person name="Tripathy S."/>
            <person name="Jiang R."/>
            <person name="Young S.K."/>
            <person name="Zeng Q."/>
            <person name="Gargeya S."/>
            <person name="Fitzgerald M."/>
            <person name="Haas B."/>
            <person name="Abouelleil A."/>
            <person name="Alvarado L."/>
            <person name="Arachchi H.M."/>
            <person name="Berlin A."/>
            <person name="Chapman S.B."/>
            <person name="Goldberg J."/>
            <person name="Griggs A."/>
            <person name="Gujja S."/>
            <person name="Hansen M."/>
            <person name="Howarth C."/>
            <person name="Imamovic A."/>
            <person name="Larimer J."/>
            <person name="McCowen C."/>
            <person name="Montmayeur A."/>
            <person name="Murphy C."/>
            <person name="Neiman D."/>
            <person name="Pearson M."/>
            <person name="Priest M."/>
            <person name="Roberts A."/>
            <person name="Saif S."/>
            <person name="Shea T."/>
            <person name="Sisk P."/>
            <person name="Sykes S."/>
            <person name="Wortman J."/>
            <person name="Nusbaum C."/>
            <person name="Birren B."/>
        </authorList>
    </citation>
    <scope>NUCLEOTIDE SEQUENCE [LARGE SCALE GENOMIC DNA]</scope>
    <source>
        <strain evidence="8 9">VS20</strain>
    </source>
</reference>
<evidence type="ECO:0000256" key="3">
    <source>
        <dbReference type="ARBA" id="ARBA00022771"/>
    </source>
</evidence>
<dbReference type="SMART" id="SM00356">
    <property type="entry name" value="ZnF_C3H1"/>
    <property type="match status" value="4"/>
</dbReference>
<dbReference type="InterPro" id="IPR036855">
    <property type="entry name" value="Znf_CCCH_sf"/>
</dbReference>
<dbReference type="GeneID" id="19941179"/>
<proteinExistence type="predicted"/>
<evidence type="ECO:0000256" key="1">
    <source>
        <dbReference type="ARBA" id="ARBA00022723"/>
    </source>
</evidence>
<feature type="compositionally biased region" description="Polar residues" evidence="6">
    <location>
        <begin position="86"/>
        <end position="95"/>
    </location>
</feature>
<sequence>MTTEEAIVRARIAALKNVIAAREGGAAMVRAVPKYTRPSAYPRPAYAPYQPRRPLPKSRNLTWKAPDASPPAPAVHAVAPLPSPSQNYNTSNSTAPAAVKPRSAFTVSPSPASATTRTEYCRYYTRFGVCNKQNACPFIHDSRKVAVCRKFLRGECDDAACTLSHVRDQNKMPVCTRFLKGVCTREDCPFRHVNVSRDAAICDAFVRGYCPDGADCRMKHELPKSSKSFGGEALVGHVAPASPVDAAPTTEPALSIRPTIRFQPRVAP</sequence>
<evidence type="ECO:0000259" key="7">
    <source>
        <dbReference type="PROSITE" id="PS50103"/>
    </source>
</evidence>
<feature type="domain" description="C3H1-type" evidence="7">
    <location>
        <begin position="196"/>
        <end position="223"/>
    </location>
</feature>
<dbReference type="GO" id="GO:0005634">
    <property type="term" value="C:nucleus"/>
    <property type="evidence" value="ECO:0007669"/>
    <property type="project" value="TreeGrafter"/>
</dbReference>
<feature type="zinc finger region" description="C3H1-type" evidence="5">
    <location>
        <begin position="169"/>
        <end position="195"/>
    </location>
</feature>
<dbReference type="GO" id="GO:0008270">
    <property type="term" value="F:zinc ion binding"/>
    <property type="evidence" value="ECO:0007669"/>
    <property type="project" value="UniProtKB-KW"/>
</dbReference>
<dbReference type="InterPro" id="IPR000571">
    <property type="entry name" value="Znf_CCCH"/>
</dbReference>
<dbReference type="STRING" id="1156394.T0SBE1"/>
<dbReference type="Gene3D" id="4.10.1000.10">
    <property type="entry name" value="Zinc finger, CCCH-type"/>
    <property type="match status" value="1"/>
</dbReference>
<organism evidence="8 9">
    <name type="scientific">Saprolegnia diclina (strain VS20)</name>
    <dbReference type="NCBI Taxonomy" id="1156394"/>
    <lineage>
        <taxon>Eukaryota</taxon>
        <taxon>Sar</taxon>
        <taxon>Stramenopiles</taxon>
        <taxon>Oomycota</taxon>
        <taxon>Saprolegniomycetes</taxon>
        <taxon>Saprolegniales</taxon>
        <taxon>Saprolegniaceae</taxon>
        <taxon>Saprolegnia</taxon>
    </lineage>
</organism>
<evidence type="ECO:0000313" key="8">
    <source>
        <dbReference type="EMBL" id="EQC42728.1"/>
    </source>
</evidence>
<evidence type="ECO:0000256" key="4">
    <source>
        <dbReference type="ARBA" id="ARBA00022833"/>
    </source>
</evidence>
<keyword evidence="2" id="KW-0677">Repeat</keyword>
<feature type="zinc finger region" description="C3H1-type" evidence="5">
    <location>
        <begin position="196"/>
        <end position="223"/>
    </location>
</feature>